<feature type="signal peptide" evidence="10">
    <location>
        <begin position="1"/>
        <end position="31"/>
    </location>
</feature>
<comment type="similarity">
    <text evidence="2">Belongs to the repulsive guidance molecule (RGM) family.</text>
</comment>
<evidence type="ECO:0000256" key="7">
    <source>
        <dbReference type="ARBA" id="ARBA00023180"/>
    </source>
</evidence>
<dbReference type="InterPro" id="IPR009496">
    <property type="entry name" value="RGM_C"/>
</dbReference>
<keyword evidence="8" id="KW-0449">Lipoprotein</keyword>
<organism evidence="13">
    <name type="scientific">Menopon gallinae</name>
    <name type="common">poultry shaft louse</name>
    <dbReference type="NCBI Taxonomy" id="328185"/>
    <lineage>
        <taxon>Eukaryota</taxon>
        <taxon>Metazoa</taxon>
        <taxon>Ecdysozoa</taxon>
        <taxon>Arthropoda</taxon>
        <taxon>Hexapoda</taxon>
        <taxon>Insecta</taxon>
        <taxon>Pterygota</taxon>
        <taxon>Neoptera</taxon>
        <taxon>Paraneoptera</taxon>
        <taxon>Psocodea</taxon>
        <taxon>Troctomorpha</taxon>
        <taxon>Phthiraptera</taxon>
        <taxon>Amblycera</taxon>
        <taxon>Menoponidae</taxon>
        <taxon>Menopon</taxon>
    </lineage>
</organism>
<proteinExistence type="inferred from homology"/>
<dbReference type="InterPro" id="IPR010536">
    <property type="entry name" value="RGM_N"/>
</dbReference>
<feature type="chain" id="PRO_5044477061" description="Repulsive guidance molecule A" evidence="10">
    <location>
        <begin position="32"/>
        <end position="428"/>
    </location>
</feature>
<keyword evidence="5 10" id="KW-0732">Signal</keyword>
<dbReference type="InterPro" id="IPR040287">
    <property type="entry name" value="RGM"/>
</dbReference>
<evidence type="ECO:0000256" key="10">
    <source>
        <dbReference type="SAM" id="SignalP"/>
    </source>
</evidence>
<dbReference type="Gene3D" id="3.40.1000.10">
    <property type="entry name" value="Mog1/PsbP, alpha/beta/alpha sandwich"/>
    <property type="match status" value="1"/>
</dbReference>
<evidence type="ECO:0000256" key="4">
    <source>
        <dbReference type="ARBA" id="ARBA00022622"/>
    </source>
</evidence>
<evidence type="ECO:0008006" key="14">
    <source>
        <dbReference type="Google" id="ProtNLM"/>
    </source>
</evidence>
<dbReference type="EMBL" id="JARGDH010000001">
    <property type="protein sequence ID" value="KAL0278250.1"/>
    <property type="molecule type" value="Genomic_DNA"/>
</dbReference>
<keyword evidence="9" id="KW-1133">Transmembrane helix</keyword>
<dbReference type="Pfam" id="PF06534">
    <property type="entry name" value="RGM_C"/>
    <property type="match status" value="1"/>
</dbReference>
<feature type="transmembrane region" description="Helical" evidence="9">
    <location>
        <begin position="407"/>
        <end position="427"/>
    </location>
</feature>
<reference evidence="13" key="1">
    <citation type="journal article" date="2024" name="Gigascience">
        <title>Chromosome-level genome of the poultry shaft louse Menopon gallinae provides insight into the host-switching and adaptive evolution of parasitic lice.</title>
        <authorList>
            <person name="Xu Y."/>
            <person name="Ma L."/>
            <person name="Liu S."/>
            <person name="Liang Y."/>
            <person name="Liu Q."/>
            <person name="He Z."/>
            <person name="Tian L."/>
            <person name="Duan Y."/>
            <person name="Cai W."/>
            <person name="Li H."/>
            <person name="Song F."/>
        </authorList>
    </citation>
    <scope>NUCLEOTIDE SEQUENCE</scope>
    <source>
        <strain evidence="13">Cailab_2023a</strain>
    </source>
</reference>
<name>A0AAW2I7W3_9NEOP</name>
<dbReference type="GO" id="GO:0030509">
    <property type="term" value="P:BMP signaling pathway"/>
    <property type="evidence" value="ECO:0007669"/>
    <property type="project" value="TreeGrafter"/>
</dbReference>
<comment type="subcellular location">
    <subcellularLocation>
        <location evidence="1">Cell membrane</location>
        <topology evidence="1">Lipid-anchor</topology>
        <topology evidence="1">GPI-anchor</topology>
    </subcellularLocation>
</comment>
<keyword evidence="4" id="KW-0336">GPI-anchor</keyword>
<keyword evidence="7" id="KW-0325">Glycoprotein</keyword>
<dbReference type="GO" id="GO:0098552">
    <property type="term" value="C:side of membrane"/>
    <property type="evidence" value="ECO:0007669"/>
    <property type="project" value="UniProtKB-KW"/>
</dbReference>
<dbReference type="PANTHER" id="PTHR31428:SF6">
    <property type="entry name" value="REPULSIVE GUIDANCE MOLECULE B HOMOLOG DRAG-1"/>
    <property type="match status" value="1"/>
</dbReference>
<sequence>MDFGSPSRFTEPRLFRLLFLVAVLKVLQVYGECKLDYCTAEYSNSLEKNKIMDPEHSVAFCKILREFRNCVIASKKDCHSVVLYHTYLTMSKELSSNQNCTALIGAEKTPPRVPIHPPSIIPELPVQTVPAPSPPEKSCTFHGKRNFRFCSLFGDPHLKTFYSEYQTCKLKGAWALLDNPHLAVSVTNEAVMENSPATVTTKITVIIKGRGRFCAERKTYEAQSDQPLSSSFIDGTNSSGPNGSVMLKLKQIDENHQVAEIYLRYIETHLVIRKVGKYLAFAARLPEEVVLTEGEGLKLCNSGCPKSEQLNFADDHGDIMPWEEALNRCQDSEGLSNEINNKLTDHYLDWCVFDLMTTGELAPSHFTAAAHSAQADVLRFDPESLKNRTTTKLRPRDVNSLSNSGVIQSYCILRILLPIFVIVAFIVK</sequence>
<gene>
    <name evidence="13" type="ORF">PYX00_000118</name>
</gene>
<evidence type="ECO:0000313" key="13">
    <source>
        <dbReference type="EMBL" id="KAL0278250.1"/>
    </source>
</evidence>
<dbReference type="GO" id="GO:0015026">
    <property type="term" value="F:coreceptor activity"/>
    <property type="evidence" value="ECO:0007669"/>
    <property type="project" value="TreeGrafter"/>
</dbReference>
<keyword evidence="9" id="KW-0812">Transmembrane</keyword>
<evidence type="ECO:0000256" key="9">
    <source>
        <dbReference type="SAM" id="Phobius"/>
    </source>
</evidence>
<comment type="caution">
    <text evidence="13">The sequence shown here is derived from an EMBL/GenBank/DDBJ whole genome shotgun (WGS) entry which is preliminary data.</text>
</comment>
<evidence type="ECO:0000256" key="1">
    <source>
        <dbReference type="ARBA" id="ARBA00004609"/>
    </source>
</evidence>
<dbReference type="Pfam" id="PF06535">
    <property type="entry name" value="RGM_N"/>
    <property type="match status" value="1"/>
</dbReference>
<evidence type="ECO:0000256" key="6">
    <source>
        <dbReference type="ARBA" id="ARBA00023136"/>
    </source>
</evidence>
<evidence type="ECO:0000256" key="8">
    <source>
        <dbReference type="ARBA" id="ARBA00023288"/>
    </source>
</evidence>
<evidence type="ECO:0000256" key="5">
    <source>
        <dbReference type="ARBA" id="ARBA00022729"/>
    </source>
</evidence>
<evidence type="ECO:0000256" key="2">
    <source>
        <dbReference type="ARBA" id="ARBA00005321"/>
    </source>
</evidence>
<evidence type="ECO:0000256" key="3">
    <source>
        <dbReference type="ARBA" id="ARBA00022475"/>
    </source>
</evidence>
<evidence type="ECO:0000259" key="12">
    <source>
        <dbReference type="Pfam" id="PF06535"/>
    </source>
</evidence>
<feature type="domain" description="Repulsive guidance molecule C-terminal" evidence="11">
    <location>
        <begin position="147"/>
        <end position="382"/>
    </location>
</feature>
<keyword evidence="6 9" id="KW-0472">Membrane</keyword>
<keyword evidence="3" id="KW-1003">Cell membrane</keyword>
<dbReference type="AlphaFoldDB" id="A0AAW2I7W3"/>
<dbReference type="PANTHER" id="PTHR31428">
    <property type="entry name" value="RGM DOMAIN FAMILY MEMBER DRAG-1"/>
    <property type="match status" value="1"/>
</dbReference>
<evidence type="ECO:0000259" key="11">
    <source>
        <dbReference type="Pfam" id="PF06534"/>
    </source>
</evidence>
<protein>
    <recommendedName>
        <fullName evidence="14">Repulsive guidance molecule A</fullName>
    </recommendedName>
</protein>
<feature type="domain" description="Repulsive guidance molecule N-terminal" evidence="12">
    <location>
        <begin position="33"/>
        <end position="101"/>
    </location>
</feature>
<accession>A0AAW2I7W3</accession>
<dbReference type="EMBL" id="JARGDH010000001">
    <property type="protein sequence ID" value="KAL0278251.1"/>
    <property type="molecule type" value="Genomic_DNA"/>
</dbReference>
<dbReference type="GO" id="GO:0005886">
    <property type="term" value="C:plasma membrane"/>
    <property type="evidence" value="ECO:0007669"/>
    <property type="project" value="UniProtKB-SubCell"/>
</dbReference>